<sequence>MQTASELILRQEYQRKVNECIENLQNAVEMSFINIDAQLDELLNNQSNNIIECQLQYDLPKINLNCLHNLQNENLPKQICQQMSSLIQNNTFNQMKKKQKQYEQEIKETQIKFESIIQSKDNQIQQFTKSQSIIQQPSTLISTQLNFKPFTYQLIKHNSIQQNEECRAIAVNQNCSIMVATCNCQIKVFEFNQGIFKQVSILSEHSNNVYTLNFMKKSDKFISGSGDNTIIIWTRNQNNQWICQQKLNGHTSDIYCLILNNNEDLIVTGSNDKTIKFWQKQNEWLCSQTITDHTQYVGGLSFNEQQNKLISCGIDRFILVIEQSQLNKQWMVIQKIILEQCGLRLSFIDDNTFTFQPLYKEQMQVFEMNSTNKQYTKMKDILVKGGMDLWLFPKQYIKQKCILINKNASNVNLIRKKQNGDYIVEQSIEFGTRGIFGCLTDDGQYLITWDDKSKEYQIRKYEEQ</sequence>
<dbReference type="PROSITE" id="PS50294">
    <property type="entry name" value="WD_REPEATS_REGION"/>
    <property type="match status" value="2"/>
</dbReference>
<dbReference type="PANTHER" id="PTHR19920">
    <property type="entry name" value="WD40 PROTEIN CIAO1"/>
    <property type="match status" value="1"/>
</dbReference>
<dbReference type="Proteomes" id="UP000689195">
    <property type="component" value="Unassembled WGS sequence"/>
</dbReference>
<accession>A0A8S1VRK4</accession>
<protein>
    <recommendedName>
        <fullName evidence="4">WD domain, G-beta repeat protein</fullName>
    </recommendedName>
</protein>
<dbReference type="OrthoDB" id="674604at2759"/>
<dbReference type="FunFam" id="2.130.10.10:FF:001434">
    <property type="entry name" value="Uncharacterized protein"/>
    <property type="match status" value="1"/>
</dbReference>
<dbReference type="Pfam" id="PF00400">
    <property type="entry name" value="WD40"/>
    <property type="match status" value="3"/>
</dbReference>
<dbReference type="SMART" id="SM00320">
    <property type="entry name" value="WD40"/>
    <property type="match status" value="4"/>
</dbReference>
<organism evidence="2 3">
    <name type="scientific">Paramecium pentaurelia</name>
    <dbReference type="NCBI Taxonomy" id="43138"/>
    <lineage>
        <taxon>Eukaryota</taxon>
        <taxon>Sar</taxon>
        <taxon>Alveolata</taxon>
        <taxon>Ciliophora</taxon>
        <taxon>Intramacronucleata</taxon>
        <taxon>Oligohymenophorea</taxon>
        <taxon>Peniculida</taxon>
        <taxon>Parameciidae</taxon>
        <taxon>Paramecium</taxon>
    </lineage>
</organism>
<feature type="repeat" description="WD" evidence="1">
    <location>
        <begin position="247"/>
        <end position="279"/>
    </location>
</feature>
<evidence type="ECO:0000256" key="1">
    <source>
        <dbReference type="PROSITE-ProRule" id="PRU00221"/>
    </source>
</evidence>
<comment type="caution">
    <text evidence="2">The sequence shown here is derived from an EMBL/GenBank/DDBJ whole genome shotgun (WGS) entry which is preliminary data.</text>
</comment>
<name>A0A8S1VRK4_9CILI</name>
<dbReference type="PROSITE" id="PS50082">
    <property type="entry name" value="WD_REPEATS_2"/>
    <property type="match status" value="2"/>
</dbReference>
<evidence type="ECO:0008006" key="4">
    <source>
        <dbReference type="Google" id="ProtNLM"/>
    </source>
</evidence>
<gene>
    <name evidence="2" type="ORF">PPENT_87.1.T0700183</name>
</gene>
<proteinExistence type="predicted"/>
<dbReference type="InterPro" id="IPR001680">
    <property type="entry name" value="WD40_rpt"/>
</dbReference>
<dbReference type="GO" id="GO:0016226">
    <property type="term" value="P:iron-sulfur cluster assembly"/>
    <property type="evidence" value="ECO:0007669"/>
    <property type="project" value="TreeGrafter"/>
</dbReference>
<feature type="repeat" description="WD" evidence="1">
    <location>
        <begin position="202"/>
        <end position="233"/>
    </location>
</feature>
<keyword evidence="1" id="KW-0853">WD repeat</keyword>
<dbReference type="AlphaFoldDB" id="A0A8S1VRK4"/>
<evidence type="ECO:0000313" key="2">
    <source>
        <dbReference type="EMBL" id="CAD8178903.1"/>
    </source>
</evidence>
<keyword evidence="3" id="KW-1185">Reference proteome</keyword>
<evidence type="ECO:0000313" key="3">
    <source>
        <dbReference type="Proteomes" id="UP000689195"/>
    </source>
</evidence>
<dbReference type="PANTHER" id="PTHR19920:SF0">
    <property type="entry name" value="CYTOSOLIC IRON-SULFUR PROTEIN ASSEMBLY PROTEIN CIAO1-RELATED"/>
    <property type="match status" value="1"/>
</dbReference>
<dbReference type="GO" id="GO:0097361">
    <property type="term" value="C:cytosolic [4Fe-4S] assembly targeting complex"/>
    <property type="evidence" value="ECO:0007669"/>
    <property type="project" value="TreeGrafter"/>
</dbReference>
<reference evidence="2" key="1">
    <citation type="submission" date="2021-01" db="EMBL/GenBank/DDBJ databases">
        <authorList>
            <consortium name="Genoscope - CEA"/>
            <person name="William W."/>
        </authorList>
    </citation>
    <scope>NUCLEOTIDE SEQUENCE</scope>
</reference>
<dbReference type="EMBL" id="CAJJDO010000070">
    <property type="protein sequence ID" value="CAD8178903.1"/>
    <property type="molecule type" value="Genomic_DNA"/>
</dbReference>